<accession>A0ACC2VGP1</accession>
<dbReference type="EMBL" id="JASBWS010000091">
    <property type="protein sequence ID" value="KAJ9098574.1"/>
    <property type="molecule type" value="Genomic_DNA"/>
</dbReference>
<keyword evidence="2" id="KW-1185">Reference proteome</keyword>
<comment type="caution">
    <text evidence="1">The sequence shown here is derived from an EMBL/GenBank/DDBJ whole genome shotgun (WGS) entry which is preliminary data.</text>
</comment>
<proteinExistence type="predicted"/>
<evidence type="ECO:0000313" key="1">
    <source>
        <dbReference type="EMBL" id="KAJ9098574.1"/>
    </source>
</evidence>
<reference evidence="1" key="1">
    <citation type="submission" date="2023-04" db="EMBL/GenBank/DDBJ databases">
        <title>Draft Genome sequencing of Naganishia species isolated from polar environments using Oxford Nanopore Technology.</title>
        <authorList>
            <person name="Leo P."/>
            <person name="Venkateswaran K."/>
        </authorList>
    </citation>
    <scope>NUCLEOTIDE SEQUENCE</scope>
    <source>
        <strain evidence="1">MNA-CCFEE 5262</strain>
    </source>
</reference>
<organism evidence="1 2">
    <name type="scientific">Naganishia adeliensis</name>
    <dbReference type="NCBI Taxonomy" id="92952"/>
    <lineage>
        <taxon>Eukaryota</taxon>
        <taxon>Fungi</taxon>
        <taxon>Dikarya</taxon>
        <taxon>Basidiomycota</taxon>
        <taxon>Agaricomycotina</taxon>
        <taxon>Tremellomycetes</taxon>
        <taxon>Filobasidiales</taxon>
        <taxon>Filobasidiaceae</taxon>
        <taxon>Naganishia</taxon>
    </lineage>
</organism>
<sequence>MSTPTPGKQETTIAIVGGGIGGLLTAIGLGRLGYNVHLFEQAPKFSEIGAGIAIGGNSFRALQMMGLGEDYAKVADVAPPNHVWFDFVAWDTREKIGAPVSKPPYTNVHRAKFLDEMLKHLPSSVQVHFGSRLSFIENFDESSSTHTPDKGDDRTDTQGRKRTQGVRLHIEKPSRDAHPDYPAEPTVFECDVCIGCDGVKSAVRKALDLGGTVRYTGTYAYRGLLPMDKAVAICGEDVRLPKMWLGDQKHILTFPIDGGSTLNMVAFVSDRSKPESERTFHGAWVTPSSLGEVQKDYEGWDRMVVDLFPLIEKPEQWALHDLLPLDSWVKGRVALLGDAAHASLPHNGAGAGQAIEDALLLTEIFKHPSCTAETAPQFLQVWEEIRRPRANAQMVHSRRSGDLYEFASDLGRDYEKMGKEMETRWDWIWDHDHRADVERANALLKERGF</sequence>
<name>A0ACC2VGP1_9TREE</name>
<evidence type="ECO:0000313" key="2">
    <source>
        <dbReference type="Proteomes" id="UP001230649"/>
    </source>
</evidence>
<dbReference type="Proteomes" id="UP001230649">
    <property type="component" value="Unassembled WGS sequence"/>
</dbReference>
<protein>
    <submittedName>
        <fullName evidence="1">Uncharacterized protein</fullName>
    </submittedName>
</protein>
<gene>
    <name evidence="1" type="ORF">QFC20_005917</name>
</gene>